<dbReference type="Proteomes" id="UP000499080">
    <property type="component" value="Unassembled WGS sequence"/>
</dbReference>
<dbReference type="AlphaFoldDB" id="A0A4Y2U3P4"/>
<evidence type="ECO:0000313" key="2">
    <source>
        <dbReference type="Proteomes" id="UP000499080"/>
    </source>
</evidence>
<evidence type="ECO:0000313" key="1">
    <source>
        <dbReference type="EMBL" id="GBO07123.1"/>
    </source>
</evidence>
<comment type="caution">
    <text evidence="1">The sequence shown here is derived from an EMBL/GenBank/DDBJ whole genome shotgun (WGS) entry which is preliminary data.</text>
</comment>
<proteinExistence type="predicted"/>
<name>A0A4Y2U3P4_ARAVE</name>
<keyword evidence="2" id="KW-1185">Reference proteome</keyword>
<dbReference type="EMBL" id="BGPR01033255">
    <property type="protein sequence ID" value="GBO07123.1"/>
    <property type="molecule type" value="Genomic_DNA"/>
</dbReference>
<sequence length="148" mass="17201">MLHPLIPRLQETLTRHLRLDIHKRFTQANSAAPLQKRSSVRKTNENWSNFSLQQSCSNLATNLTGQECKLETNLTRQECKLETSYRKRVSQKASNLSQACRVKLIGNYSKNQIRIQPRIRTRDISFPKPDVLILATQPFGQLDSERRR</sequence>
<protein>
    <submittedName>
        <fullName evidence="1">Uncharacterized protein</fullName>
    </submittedName>
</protein>
<organism evidence="1 2">
    <name type="scientific">Araneus ventricosus</name>
    <name type="common">Orbweaver spider</name>
    <name type="synonym">Epeira ventricosa</name>
    <dbReference type="NCBI Taxonomy" id="182803"/>
    <lineage>
        <taxon>Eukaryota</taxon>
        <taxon>Metazoa</taxon>
        <taxon>Ecdysozoa</taxon>
        <taxon>Arthropoda</taxon>
        <taxon>Chelicerata</taxon>
        <taxon>Arachnida</taxon>
        <taxon>Araneae</taxon>
        <taxon>Araneomorphae</taxon>
        <taxon>Entelegynae</taxon>
        <taxon>Araneoidea</taxon>
        <taxon>Araneidae</taxon>
        <taxon>Araneus</taxon>
    </lineage>
</organism>
<accession>A0A4Y2U3P4</accession>
<reference evidence="1 2" key="1">
    <citation type="journal article" date="2019" name="Sci. Rep.">
        <title>Orb-weaving spider Araneus ventricosus genome elucidates the spidroin gene catalogue.</title>
        <authorList>
            <person name="Kono N."/>
            <person name="Nakamura H."/>
            <person name="Ohtoshi R."/>
            <person name="Moran D.A.P."/>
            <person name="Shinohara A."/>
            <person name="Yoshida Y."/>
            <person name="Fujiwara M."/>
            <person name="Mori M."/>
            <person name="Tomita M."/>
            <person name="Arakawa K."/>
        </authorList>
    </citation>
    <scope>NUCLEOTIDE SEQUENCE [LARGE SCALE GENOMIC DNA]</scope>
</reference>
<gene>
    <name evidence="1" type="ORF">AVEN_245595_1</name>
</gene>